<evidence type="ECO:0000256" key="1">
    <source>
        <dbReference type="ARBA" id="ARBA00004496"/>
    </source>
</evidence>
<dbReference type="AlphaFoldDB" id="A0A0P4WT16"/>
<dbReference type="Pfam" id="PF01965">
    <property type="entry name" value="DJ-1_PfpI"/>
    <property type="match status" value="1"/>
</dbReference>
<dbReference type="GO" id="GO:0005739">
    <property type="term" value="C:mitochondrion"/>
    <property type="evidence" value="ECO:0007669"/>
    <property type="project" value="TreeGrafter"/>
</dbReference>
<evidence type="ECO:0000259" key="3">
    <source>
        <dbReference type="Pfam" id="PF01965"/>
    </source>
</evidence>
<comment type="subcellular location">
    <subcellularLocation>
        <location evidence="1">Cytoplasm</location>
    </subcellularLocation>
</comment>
<dbReference type="NCBIfam" id="TIGR01383">
    <property type="entry name" value="not_thiJ"/>
    <property type="match status" value="1"/>
</dbReference>
<dbReference type="InterPro" id="IPR029062">
    <property type="entry name" value="Class_I_gatase-like"/>
</dbReference>
<sequence>MSNKTALVLLAEGAEEMEAVISIDVLRRGGMKVTVGGIGGSGSVLCSRDVVMLPDMSLEEAVAKGPYDAVVLPGGLKGAENIAQSATAKSLLEEQEKAGRVIGAICAAPAVSLAGIGIGQGKKMTCYPSLKDKLTGSGKHTFVDEKVVVDGQFITSQGPGTAFDFGLALVEKLEGSEKRASTAKAMLLQ</sequence>
<organism evidence="4">
    <name type="scientific">Scylla olivacea</name>
    <name type="common">Orange mud crab</name>
    <name type="synonym">Cancer olivacea</name>
    <dbReference type="NCBI Taxonomy" id="85551"/>
    <lineage>
        <taxon>Eukaryota</taxon>
        <taxon>Metazoa</taxon>
        <taxon>Ecdysozoa</taxon>
        <taxon>Arthropoda</taxon>
        <taxon>Crustacea</taxon>
        <taxon>Multicrustacea</taxon>
        <taxon>Malacostraca</taxon>
        <taxon>Eumalacostraca</taxon>
        <taxon>Eucarida</taxon>
        <taxon>Decapoda</taxon>
        <taxon>Pleocyemata</taxon>
        <taxon>Brachyura</taxon>
        <taxon>Eubrachyura</taxon>
        <taxon>Portunoidea</taxon>
        <taxon>Portunidae</taxon>
        <taxon>Portuninae</taxon>
        <taxon>Scylla</taxon>
    </lineage>
</organism>
<protein>
    <recommendedName>
        <fullName evidence="3">DJ-1/PfpI domain-containing protein</fullName>
    </recommendedName>
</protein>
<dbReference type="CDD" id="cd03135">
    <property type="entry name" value="GATase1_DJ-1"/>
    <property type="match status" value="1"/>
</dbReference>
<dbReference type="SUPFAM" id="SSF52317">
    <property type="entry name" value="Class I glutamine amidotransferase-like"/>
    <property type="match status" value="1"/>
</dbReference>
<dbReference type="GO" id="GO:1903189">
    <property type="term" value="P:glyoxal metabolic process"/>
    <property type="evidence" value="ECO:0007669"/>
    <property type="project" value="TreeGrafter"/>
</dbReference>
<evidence type="ECO:0000313" key="4">
    <source>
        <dbReference type="EMBL" id="JAI67717.1"/>
    </source>
</evidence>
<proteinExistence type="predicted"/>
<reference evidence="4" key="1">
    <citation type="submission" date="2015-09" db="EMBL/GenBank/DDBJ databases">
        <title>Scylla olivacea transcriptome.</title>
        <authorList>
            <person name="Ikhwanuddin M."/>
        </authorList>
    </citation>
    <scope>NUCLEOTIDE SEQUENCE</scope>
</reference>
<evidence type="ECO:0000256" key="2">
    <source>
        <dbReference type="ARBA" id="ARBA00022490"/>
    </source>
</evidence>
<dbReference type="FunFam" id="3.40.50.880:FF:000022">
    <property type="entry name" value="protein deglycase DJ-1"/>
    <property type="match status" value="1"/>
</dbReference>
<dbReference type="InterPro" id="IPR050325">
    <property type="entry name" value="Prot/Nucl_acid_deglycase"/>
</dbReference>
<dbReference type="GO" id="GO:0005634">
    <property type="term" value="C:nucleus"/>
    <property type="evidence" value="ECO:0007669"/>
    <property type="project" value="TreeGrafter"/>
</dbReference>
<feature type="domain" description="DJ-1/PfpI" evidence="3">
    <location>
        <begin position="4"/>
        <end position="171"/>
    </location>
</feature>
<accession>A0A0P4WT16</accession>
<dbReference type="PANTHER" id="PTHR48094">
    <property type="entry name" value="PROTEIN/NUCLEIC ACID DEGLYCASE DJ-1-RELATED"/>
    <property type="match status" value="1"/>
</dbReference>
<dbReference type="PANTHER" id="PTHR48094:SF12">
    <property type="entry name" value="PARKINSON DISEASE PROTEIN 7 HOMOLOG"/>
    <property type="match status" value="1"/>
</dbReference>
<dbReference type="GO" id="GO:0046295">
    <property type="term" value="P:glycolate biosynthetic process"/>
    <property type="evidence" value="ECO:0007669"/>
    <property type="project" value="TreeGrafter"/>
</dbReference>
<dbReference type="InterPro" id="IPR006287">
    <property type="entry name" value="DJ-1"/>
</dbReference>
<keyword evidence="2" id="KW-0963">Cytoplasm</keyword>
<dbReference type="EMBL" id="GDRN01025518">
    <property type="protein sequence ID" value="JAI67717.1"/>
    <property type="molecule type" value="Transcribed_RNA"/>
</dbReference>
<dbReference type="GO" id="GO:0006979">
    <property type="term" value="P:response to oxidative stress"/>
    <property type="evidence" value="ECO:0007669"/>
    <property type="project" value="TreeGrafter"/>
</dbReference>
<dbReference type="InterPro" id="IPR002818">
    <property type="entry name" value="DJ-1/PfpI"/>
</dbReference>
<dbReference type="GO" id="GO:0051896">
    <property type="term" value="P:regulation of phosphatidylinositol 3-kinase/protein kinase B signal transduction"/>
    <property type="evidence" value="ECO:0007669"/>
    <property type="project" value="UniProtKB-ARBA"/>
</dbReference>
<name>A0A0P4WT16_SCYOL</name>
<dbReference type="Gene3D" id="3.40.50.880">
    <property type="match status" value="1"/>
</dbReference>